<feature type="signal peptide" evidence="1">
    <location>
        <begin position="1"/>
        <end position="24"/>
    </location>
</feature>
<dbReference type="PROSITE" id="PS51257">
    <property type="entry name" value="PROKAR_LIPOPROTEIN"/>
    <property type="match status" value="1"/>
</dbReference>
<dbReference type="RefSeq" id="WP_066732306.1">
    <property type="nucleotide sequence ID" value="NZ_JAJCIQ010000001.1"/>
</dbReference>
<name>A0ABS8DCI2_9FIRM</name>
<comment type="caution">
    <text evidence="2">The sequence shown here is derived from an EMBL/GenBank/DDBJ whole genome shotgun (WGS) entry which is preliminary data.</text>
</comment>
<dbReference type="EMBL" id="JAJCIS010000001">
    <property type="protein sequence ID" value="MCB7386121.1"/>
    <property type="molecule type" value="Genomic_DNA"/>
</dbReference>
<keyword evidence="3" id="KW-1185">Reference proteome</keyword>
<sequence length="207" mass="23669">MKRKKRGRLALVFCVVMFVFTACGKSKEFDAAGYVKSALDALYKGEYAEHAKYVDEDDAKLKKEMEEDFTSQVQQALSGKELTQEDKDKYCEFAEKLYTYAKYEVGESKEEEDGNYTVTVAVEPCTVWKTYYAGIEEKLTEFSSARDTFSDSELFAAQLDYMNECLASPAFDAKQEVTVRVTQNSNHVYSIPDEDMEMLENAMFPIE</sequence>
<keyword evidence="1" id="KW-0732">Signal</keyword>
<feature type="chain" id="PRO_5045562296" description="DUF5105 domain-containing protein" evidence="1">
    <location>
        <begin position="25"/>
        <end position="207"/>
    </location>
</feature>
<evidence type="ECO:0000313" key="2">
    <source>
        <dbReference type="EMBL" id="MCB7386121.1"/>
    </source>
</evidence>
<proteinExistence type="predicted"/>
<evidence type="ECO:0000313" key="3">
    <source>
        <dbReference type="Proteomes" id="UP001299546"/>
    </source>
</evidence>
<dbReference type="Proteomes" id="UP001299546">
    <property type="component" value="Unassembled WGS sequence"/>
</dbReference>
<gene>
    <name evidence="2" type="ORF">LIZ65_02370</name>
</gene>
<accession>A0ABS8DCI2</accession>
<organism evidence="2 3">
    <name type="scientific">Bariatricus massiliensis</name>
    <dbReference type="NCBI Taxonomy" id="1745713"/>
    <lineage>
        <taxon>Bacteria</taxon>
        <taxon>Bacillati</taxon>
        <taxon>Bacillota</taxon>
        <taxon>Clostridia</taxon>
        <taxon>Lachnospirales</taxon>
        <taxon>Lachnospiraceae</taxon>
        <taxon>Bariatricus</taxon>
    </lineage>
</organism>
<evidence type="ECO:0000256" key="1">
    <source>
        <dbReference type="SAM" id="SignalP"/>
    </source>
</evidence>
<evidence type="ECO:0008006" key="4">
    <source>
        <dbReference type="Google" id="ProtNLM"/>
    </source>
</evidence>
<protein>
    <recommendedName>
        <fullName evidence="4">DUF5105 domain-containing protein</fullName>
    </recommendedName>
</protein>
<reference evidence="2 3" key="1">
    <citation type="submission" date="2021-10" db="EMBL/GenBank/DDBJ databases">
        <title>Collection of gut derived symbiotic bacterial strains cultured from healthy donors.</title>
        <authorList>
            <person name="Lin H."/>
            <person name="Littmann E."/>
            <person name="Kohout C."/>
            <person name="Pamer E.G."/>
        </authorList>
    </citation>
    <scope>NUCLEOTIDE SEQUENCE [LARGE SCALE GENOMIC DNA]</scope>
    <source>
        <strain evidence="2 3">DFI.1.165</strain>
    </source>
</reference>